<dbReference type="RefSeq" id="WP_129930863.1">
    <property type="nucleotide sequence ID" value="NZ_CP159510.1"/>
</dbReference>
<dbReference type="EMBL" id="CP159510">
    <property type="protein sequence ID" value="XCJ15797.1"/>
    <property type="molecule type" value="Genomic_DNA"/>
</dbReference>
<feature type="transmembrane region" description="Helical" evidence="1">
    <location>
        <begin position="12"/>
        <end position="30"/>
    </location>
</feature>
<dbReference type="InterPro" id="IPR003425">
    <property type="entry name" value="CCB3/YggT"/>
</dbReference>
<keyword evidence="1" id="KW-1133">Transmembrane helix</keyword>
<keyword evidence="1" id="KW-0472">Membrane</keyword>
<keyword evidence="1" id="KW-0812">Transmembrane</keyword>
<evidence type="ECO:0000256" key="1">
    <source>
        <dbReference type="SAM" id="Phobius"/>
    </source>
</evidence>
<organism evidence="2">
    <name type="scientific">Sporolactobacillus sp. Y61</name>
    <dbReference type="NCBI Taxonomy" id="3160863"/>
    <lineage>
        <taxon>Bacteria</taxon>
        <taxon>Bacillati</taxon>
        <taxon>Bacillota</taxon>
        <taxon>Bacilli</taxon>
        <taxon>Bacillales</taxon>
        <taxon>Sporolactobacillaceae</taxon>
        <taxon>Sporolactobacillus</taxon>
    </lineage>
</organism>
<dbReference type="Pfam" id="PF02325">
    <property type="entry name" value="CCB3_YggT"/>
    <property type="match status" value="1"/>
</dbReference>
<dbReference type="AlphaFoldDB" id="A0AAU8ICT1"/>
<sequence>MKGKSSGMFPKLVSILLTVIQIIITLYILLKFFGANETPFVVFLNGLSAPLLNPFRNIFDSVVFSGHILDLSAVFALIVYSVVGFGLQKILSILKMK</sequence>
<proteinExistence type="predicted"/>
<name>A0AAU8ICT1_9BACL</name>
<reference evidence="2" key="1">
    <citation type="submission" date="2024-06" db="EMBL/GenBank/DDBJ databases">
        <authorList>
            <person name="Fan A."/>
            <person name="Zhang F.Y."/>
            <person name="Zhang L."/>
        </authorList>
    </citation>
    <scope>NUCLEOTIDE SEQUENCE</scope>
    <source>
        <strain evidence="2">Y61</strain>
    </source>
</reference>
<dbReference type="GO" id="GO:0016020">
    <property type="term" value="C:membrane"/>
    <property type="evidence" value="ECO:0007669"/>
    <property type="project" value="InterPro"/>
</dbReference>
<gene>
    <name evidence="2" type="ORF">ABNN70_08650</name>
</gene>
<feature type="transmembrane region" description="Helical" evidence="1">
    <location>
        <begin position="62"/>
        <end position="87"/>
    </location>
</feature>
<protein>
    <submittedName>
        <fullName evidence="2">YggT family protein</fullName>
    </submittedName>
</protein>
<evidence type="ECO:0000313" key="2">
    <source>
        <dbReference type="EMBL" id="XCJ15797.1"/>
    </source>
</evidence>
<accession>A0AAU8ICT1</accession>